<reference evidence="5 6" key="1">
    <citation type="journal article" date="2014" name="Mol. Biol. Evol.">
        <title>Massive expansion of Ubiquitination-related gene families within the Chlamydiae.</title>
        <authorList>
            <person name="Domman D."/>
            <person name="Collingro A."/>
            <person name="Lagkouvardos I."/>
            <person name="Gehre L."/>
            <person name="Weinmaier T."/>
            <person name="Rattei T."/>
            <person name="Subtil A."/>
            <person name="Horn M."/>
        </authorList>
    </citation>
    <scope>NUCLEOTIDE SEQUENCE [LARGE SCALE GENOMIC DNA]</scope>
    <source>
        <strain evidence="5 6">OEW1</strain>
    </source>
</reference>
<dbReference type="GO" id="GO:0006534">
    <property type="term" value="P:cysteine metabolic process"/>
    <property type="evidence" value="ECO:0007669"/>
    <property type="project" value="UniProtKB-ARBA"/>
</dbReference>
<dbReference type="InterPro" id="IPR050214">
    <property type="entry name" value="Cys_Synth/Cystath_Beta-Synth"/>
</dbReference>
<name>A0A0C1EM98_9BACT</name>
<evidence type="ECO:0000259" key="4">
    <source>
        <dbReference type="Pfam" id="PF00291"/>
    </source>
</evidence>
<dbReference type="EMBL" id="JSAM01000075">
    <property type="protein sequence ID" value="KIA77504.1"/>
    <property type="molecule type" value="Genomic_DNA"/>
</dbReference>
<dbReference type="SUPFAM" id="SSF53686">
    <property type="entry name" value="Tryptophan synthase beta subunit-like PLP-dependent enzymes"/>
    <property type="match status" value="1"/>
</dbReference>
<proteinExistence type="inferred from homology"/>
<evidence type="ECO:0000256" key="2">
    <source>
        <dbReference type="ARBA" id="ARBA00007103"/>
    </source>
</evidence>
<comment type="cofactor">
    <cofactor evidence="1">
        <name>pyridoxal 5'-phosphate</name>
        <dbReference type="ChEBI" id="CHEBI:597326"/>
    </cofactor>
</comment>
<dbReference type="FunFam" id="3.40.50.1100:FF:000118">
    <property type="entry name" value="Related to CYS4-cystathionine beta-synthase"/>
    <property type="match status" value="1"/>
</dbReference>
<accession>A0A0C1EM98</accession>
<dbReference type="AlphaFoldDB" id="A0A0C1EM98"/>
<dbReference type="InterPro" id="IPR001926">
    <property type="entry name" value="TrpB-like_PALP"/>
</dbReference>
<keyword evidence="5" id="KW-0456">Lyase</keyword>
<keyword evidence="3" id="KW-0663">Pyridoxal phosphate</keyword>
<dbReference type="InterPro" id="IPR036052">
    <property type="entry name" value="TrpB-like_PALP_sf"/>
</dbReference>
<dbReference type="FunFam" id="3.40.50.1100:FF:000003">
    <property type="entry name" value="Cystathionine beta-synthase"/>
    <property type="match status" value="1"/>
</dbReference>
<protein>
    <submittedName>
        <fullName evidence="5">Putative cystathionine beta-synthase</fullName>
        <ecNumber evidence="5">4.2.1.22</ecNumber>
    </submittedName>
</protein>
<dbReference type="CDD" id="cd01561">
    <property type="entry name" value="CBS_like"/>
    <property type="match status" value="1"/>
</dbReference>
<dbReference type="Gene3D" id="3.40.50.1100">
    <property type="match status" value="2"/>
</dbReference>
<dbReference type="Proteomes" id="UP000031307">
    <property type="component" value="Unassembled WGS sequence"/>
</dbReference>
<dbReference type="GO" id="GO:0044272">
    <property type="term" value="P:sulfur compound biosynthetic process"/>
    <property type="evidence" value="ECO:0007669"/>
    <property type="project" value="UniProtKB-ARBA"/>
</dbReference>
<evidence type="ECO:0000313" key="5">
    <source>
        <dbReference type="EMBL" id="KIA77504.1"/>
    </source>
</evidence>
<organism evidence="5 6">
    <name type="scientific">Parachlamydia acanthamoebae</name>
    <dbReference type="NCBI Taxonomy" id="83552"/>
    <lineage>
        <taxon>Bacteria</taxon>
        <taxon>Pseudomonadati</taxon>
        <taxon>Chlamydiota</taxon>
        <taxon>Chlamydiia</taxon>
        <taxon>Parachlamydiales</taxon>
        <taxon>Parachlamydiaceae</taxon>
        <taxon>Parachlamydia</taxon>
    </lineage>
</organism>
<dbReference type="GO" id="GO:0009069">
    <property type="term" value="P:serine family amino acid metabolic process"/>
    <property type="evidence" value="ECO:0007669"/>
    <property type="project" value="UniProtKB-ARBA"/>
</dbReference>
<sequence>MFLESQSKNLRAAMFHPTILDVIGNTPLVKLNKINPYPHVTILAKVEFLNPGSSIKDRIVKYIIDDAEKKGLLKPGGTIVENTSGNTGAAAAMIGAIRGFRVILTMPDKVSKEKQNALKAYGAEIIVCPTSASPDSPEHYVNRAKQLAQDIPNSFRINQYDNLKNPEAHYLTTGPEIWEQAQGKVDYFVASASTGGTITGVGRYLKEHNPEVKVIMPDPIGSIYYDYFKTGHIPPGGNCNYLLEGIGEDHIAHALDFSVVDDVVPVTDANAFQVTRQLATMEGLLAGGSSGANVWAALNLAKFLTKPATIVTVLPDGGVKYLSKIFDNEWMENHHLLERTL</sequence>
<dbReference type="PATRIC" id="fig|83552.4.peg.1368"/>
<comment type="similarity">
    <text evidence="2">Belongs to the cysteine synthase/cystathionine beta-synthase family.</text>
</comment>
<feature type="domain" description="Tryptophan synthase beta chain-like PALP" evidence="4">
    <location>
        <begin position="20"/>
        <end position="316"/>
    </location>
</feature>
<dbReference type="EC" id="4.2.1.22" evidence="5"/>
<comment type="caution">
    <text evidence="5">The sequence shown here is derived from an EMBL/GenBank/DDBJ whole genome shotgun (WGS) entry which is preliminary data.</text>
</comment>
<evidence type="ECO:0000256" key="1">
    <source>
        <dbReference type="ARBA" id="ARBA00001933"/>
    </source>
</evidence>
<dbReference type="GO" id="GO:0004122">
    <property type="term" value="F:cystathionine beta-synthase activity"/>
    <property type="evidence" value="ECO:0007669"/>
    <property type="project" value="UniProtKB-EC"/>
</dbReference>
<dbReference type="Pfam" id="PF00291">
    <property type="entry name" value="PALP"/>
    <property type="match status" value="1"/>
</dbReference>
<gene>
    <name evidence="5" type="primary">cbs</name>
    <name evidence="5" type="ORF">DB43_GF00460</name>
</gene>
<evidence type="ECO:0000256" key="3">
    <source>
        <dbReference type="ARBA" id="ARBA00022898"/>
    </source>
</evidence>
<evidence type="ECO:0000313" key="6">
    <source>
        <dbReference type="Proteomes" id="UP000031307"/>
    </source>
</evidence>
<dbReference type="PANTHER" id="PTHR10314">
    <property type="entry name" value="CYSTATHIONINE BETA-SYNTHASE"/>
    <property type="match status" value="1"/>
</dbReference>